<dbReference type="InterPro" id="IPR055290">
    <property type="entry name" value="At3g26010-like"/>
</dbReference>
<evidence type="ECO:0000313" key="2">
    <source>
        <dbReference type="EMBL" id="CAL1376680.1"/>
    </source>
</evidence>
<dbReference type="InterPro" id="IPR056592">
    <property type="entry name" value="Beta-prop_At3g26010-like"/>
</dbReference>
<dbReference type="Gene3D" id="1.20.1280.50">
    <property type="match status" value="1"/>
</dbReference>
<dbReference type="Proteomes" id="UP001497516">
    <property type="component" value="Chromosome 3"/>
</dbReference>
<accession>A0AAV2DSY2</accession>
<evidence type="ECO:0000259" key="1">
    <source>
        <dbReference type="Pfam" id="PF24750"/>
    </source>
</evidence>
<reference evidence="2 3" key="1">
    <citation type="submission" date="2024-04" db="EMBL/GenBank/DDBJ databases">
        <authorList>
            <person name="Fracassetti M."/>
        </authorList>
    </citation>
    <scope>NUCLEOTIDE SEQUENCE [LARGE SCALE GENOMIC DNA]</scope>
</reference>
<name>A0AAV2DSY2_9ROSI</name>
<dbReference type="EMBL" id="OZ034816">
    <property type="protein sequence ID" value="CAL1376680.1"/>
    <property type="molecule type" value="Genomic_DNA"/>
</dbReference>
<sequence length="432" mass="49116">MATETCTAVSELNPPSPMMISELGDDLLIEVLIRSFPDPRSACRSKAVCKYWRSLISDPCFRRRFLCHHQSKSKPPPPMLLLSPASLLTFLPMPALPPEHFAVLDCFKDLLLCGFWEVLYRRTNPQLARSYLLCNPFTEQWIALPLAPERPVGFSELSSRLVCEPLVSNSHDVGFGHEYRFRVVCVYQVANSMKLDVFCSDSGEWTKEALVLDGYRGCGSWKNNVVSCNGVLYLSYARAQDLDAGLYRPSIAGFDPFRLDTPPTLVDVSPISSKTLWSISVSQGALHLSVYEKLIPMVLGVWRLREDCKLWRKVSESTLKSQFWLLRVPSLHPEKPEIAFFTNIDGGAGSLGSCYVFCDLGNGGELKFISKRTQYFDHWRVFQPKVYCWPTQIPKYQKLRDLYDGNYSCWIQTRSTMGICYLLKFTVLLCCS</sequence>
<organism evidence="2 3">
    <name type="scientific">Linum trigynum</name>
    <dbReference type="NCBI Taxonomy" id="586398"/>
    <lineage>
        <taxon>Eukaryota</taxon>
        <taxon>Viridiplantae</taxon>
        <taxon>Streptophyta</taxon>
        <taxon>Embryophyta</taxon>
        <taxon>Tracheophyta</taxon>
        <taxon>Spermatophyta</taxon>
        <taxon>Magnoliopsida</taxon>
        <taxon>eudicotyledons</taxon>
        <taxon>Gunneridae</taxon>
        <taxon>Pentapetalae</taxon>
        <taxon>rosids</taxon>
        <taxon>fabids</taxon>
        <taxon>Malpighiales</taxon>
        <taxon>Linaceae</taxon>
        <taxon>Linum</taxon>
    </lineage>
</organism>
<feature type="domain" description="F-box protein At3g26010-like beta-propeller" evidence="1">
    <location>
        <begin position="129"/>
        <end position="339"/>
    </location>
</feature>
<dbReference type="PANTHER" id="PTHR35546:SF130">
    <property type="entry name" value="EXPRESSED PROTEIN"/>
    <property type="match status" value="1"/>
</dbReference>
<dbReference type="SUPFAM" id="SSF81383">
    <property type="entry name" value="F-box domain"/>
    <property type="match status" value="1"/>
</dbReference>
<dbReference type="PANTHER" id="PTHR35546">
    <property type="entry name" value="F-BOX PROTEIN INTERACTION DOMAIN PROTEIN-RELATED"/>
    <property type="match status" value="1"/>
</dbReference>
<gene>
    <name evidence="2" type="ORF">LTRI10_LOCUS18393</name>
</gene>
<protein>
    <recommendedName>
        <fullName evidence="1">F-box protein At3g26010-like beta-propeller domain-containing protein</fullName>
    </recommendedName>
</protein>
<dbReference type="Pfam" id="PF24750">
    <property type="entry name" value="b-prop_At3g26010-like"/>
    <property type="match status" value="1"/>
</dbReference>
<evidence type="ECO:0000313" key="3">
    <source>
        <dbReference type="Proteomes" id="UP001497516"/>
    </source>
</evidence>
<keyword evidence="3" id="KW-1185">Reference proteome</keyword>
<proteinExistence type="predicted"/>
<dbReference type="InterPro" id="IPR036047">
    <property type="entry name" value="F-box-like_dom_sf"/>
</dbReference>
<dbReference type="AlphaFoldDB" id="A0AAV2DSY2"/>